<name>A0A8S9ZUD9_9BILA</name>
<organism evidence="1 2">
    <name type="scientific">Meloidogyne graminicola</name>
    <dbReference type="NCBI Taxonomy" id="189291"/>
    <lineage>
        <taxon>Eukaryota</taxon>
        <taxon>Metazoa</taxon>
        <taxon>Ecdysozoa</taxon>
        <taxon>Nematoda</taxon>
        <taxon>Chromadorea</taxon>
        <taxon>Rhabditida</taxon>
        <taxon>Tylenchina</taxon>
        <taxon>Tylenchomorpha</taxon>
        <taxon>Tylenchoidea</taxon>
        <taxon>Meloidogynidae</taxon>
        <taxon>Meloidogyninae</taxon>
        <taxon>Meloidogyne</taxon>
    </lineage>
</organism>
<reference evidence="1" key="1">
    <citation type="journal article" date="2020" name="Ecol. Evol.">
        <title>Genome structure and content of the rice root-knot nematode (Meloidogyne graminicola).</title>
        <authorList>
            <person name="Phan N.T."/>
            <person name="Danchin E.G.J."/>
            <person name="Klopp C."/>
            <person name="Perfus-Barbeoch L."/>
            <person name="Kozlowski D.K."/>
            <person name="Koutsovoulos G.D."/>
            <person name="Lopez-Roques C."/>
            <person name="Bouchez O."/>
            <person name="Zahm M."/>
            <person name="Besnard G."/>
            <person name="Bellafiore S."/>
        </authorList>
    </citation>
    <scope>NUCLEOTIDE SEQUENCE</scope>
    <source>
        <strain evidence="1">VN-18</strain>
    </source>
</reference>
<accession>A0A8S9ZUD9</accession>
<evidence type="ECO:0000313" key="2">
    <source>
        <dbReference type="Proteomes" id="UP000605970"/>
    </source>
</evidence>
<protein>
    <submittedName>
        <fullName evidence="1">Uncharacterized protein</fullName>
    </submittedName>
</protein>
<gene>
    <name evidence="1" type="ORF">Mgra_00003812</name>
</gene>
<sequence length="82" mass="9677">MTNFVISQPTGNFPLFHQLSNSSMNYFSTIEAIIRRVELLIINKMFYCSHQGWTQLRIADCTKCQMEKVPNKKKEHSFLKYT</sequence>
<proteinExistence type="predicted"/>
<dbReference type="EMBL" id="JABEBT010000026">
    <property type="protein sequence ID" value="KAF7636870.1"/>
    <property type="molecule type" value="Genomic_DNA"/>
</dbReference>
<dbReference type="AlphaFoldDB" id="A0A8S9ZUD9"/>
<dbReference type="Proteomes" id="UP000605970">
    <property type="component" value="Unassembled WGS sequence"/>
</dbReference>
<evidence type="ECO:0000313" key="1">
    <source>
        <dbReference type="EMBL" id="KAF7636870.1"/>
    </source>
</evidence>
<keyword evidence="2" id="KW-1185">Reference proteome</keyword>
<comment type="caution">
    <text evidence="1">The sequence shown here is derived from an EMBL/GenBank/DDBJ whole genome shotgun (WGS) entry which is preliminary data.</text>
</comment>